<protein>
    <submittedName>
        <fullName evidence="1">Flap endonuclease-1-like 5' DNA nuclease</fullName>
    </submittedName>
</protein>
<organism evidence="1 3">
    <name type="scientific">Formosa algae</name>
    <dbReference type="NCBI Taxonomy" id="225843"/>
    <lineage>
        <taxon>Bacteria</taxon>
        <taxon>Pseudomonadati</taxon>
        <taxon>Bacteroidota</taxon>
        <taxon>Flavobacteriia</taxon>
        <taxon>Flavobacteriales</taxon>
        <taxon>Flavobacteriaceae</taxon>
        <taxon>Formosa</taxon>
    </lineage>
</organism>
<dbReference type="EMBL" id="JAGGJQ010000001">
    <property type="protein sequence ID" value="MBP1838484.1"/>
    <property type="molecule type" value="Genomic_DNA"/>
</dbReference>
<evidence type="ECO:0000313" key="2">
    <source>
        <dbReference type="EMBL" id="MDQ0334619.1"/>
    </source>
</evidence>
<dbReference type="OrthoDB" id="1493222at2"/>
<evidence type="ECO:0000313" key="4">
    <source>
        <dbReference type="Proteomes" id="UP001231587"/>
    </source>
</evidence>
<keyword evidence="1" id="KW-0540">Nuclease</keyword>
<dbReference type="AlphaFoldDB" id="A0A9X0YJV5"/>
<keyword evidence="1" id="KW-0378">Hydrolase</keyword>
<evidence type="ECO:0000313" key="1">
    <source>
        <dbReference type="EMBL" id="MBP1838484.1"/>
    </source>
</evidence>
<name>A0A9X0YJV5_9FLAO</name>
<gene>
    <name evidence="1" type="ORF">J2Z56_000380</name>
    <name evidence="2" type="ORF">J2Z57_001046</name>
</gene>
<comment type="caution">
    <text evidence="1">The sequence shown here is derived from an EMBL/GenBank/DDBJ whole genome shotgun (WGS) entry which is preliminary data.</text>
</comment>
<dbReference type="GO" id="GO:0004519">
    <property type="term" value="F:endonuclease activity"/>
    <property type="evidence" value="ECO:0007669"/>
    <property type="project" value="UniProtKB-KW"/>
</dbReference>
<dbReference type="Proteomes" id="UP001138672">
    <property type="component" value="Unassembled WGS sequence"/>
</dbReference>
<dbReference type="EMBL" id="JAUSUU010000002">
    <property type="protein sequence ID" value="MDQ0334619.1"/>
    <property type="molecule type" value="Genomic_DNA"/>
</dbReference>
<keyword evidence="4" id="KW-1185">Reference proteome</keyword>
<evidence type="ECO:0000313" key="3">
    <source>
        <dbReference type="Proteomes" id="UP001138672"/>
    </source>
</evidence>
<sequence length="170" mass="18583">MSICILIPIIVGLLCALFGYLLGKASCKKVDTEVYTNTIAKLEGDLQTCHSKLGALEMQDRRMAASMSAPVVVFNASEAKTVFGKLVKENDLKIVEGIGPKIEQLFFSAGISTWKALSETSVEDCKTILKGGGEAYKIHNPGTWPEQAKLAYEGQWKKLLDWQDKLDGGK</sequence>
<accession>A0A9X0YJV5</accession>
<keyword evidence="1" id="KW-0255">Endonuclease</keyword>
<dbReference type="Proteomes" id="UP001231587">
    <property type="component" value="Unassembled WGS sequence"/>
</dbReference>
<dbReference type="RefSeq" id="WP_057783478.1">
    <property type="nucleotide sequence ID" value="NZ_JAGGJQ010000001.1"/>
</dbReference>
<reference evidence="1" key="1">
    <citation type="submission" date="2021-03" db="EMBL/GenBank/DDBJ databases">
        <title>Genomic Encyclopedia of Type Strains, Phase IV (KMG-IV): sequencing the most valuable type-strain genomes for metagenomic binning, comparative biology and taxonomic classification.</title>
        <authorList>
            <person name="Goeker M."/>
        </authorList>
    </citation>
    <scope>NUCLEOTIDE SEQUENCE</scope>
    <source>
        <strain evidence="1">DSM 15523</strain>
        <strain evidence="2 4">DSM 16476</strain>
    </source>
</reference>
<proteinExistence type="predicted"/>